<dbReference type="RefSeq" id="XP_021866106.1">
    <property type="nucleotide sequence ID" value="XM_022010414.1"/>
</dbReference>
<feature type="transmembrane region" description="Helical" evidence="7">
    <location>
        <begin position="12"/>
        <end position="35"/>
    </location>
</feature>
<keyword evidence="3 7" id="KW-0812">Transmembrane</keyword>
<accession>A0A9R0JDZ8</accession>
<evidence type="ECO:0000256" key="3">
    <source>
        <dbReference type="ARBA" id="ARBA00022692"/>
    </source>
</evidence>
<feature type="compositionally biased region" description="Low complexity" evidence="6">
    <location>
        <begin position="936"/>
        <end position="946"/>
    </location>
</feature>
<feature type="transmembrane region" description="Helical" evidence="7">
    <location>
        <begin position="55"/>
        <end position="74"/>
    </location>
</feature>
<feature type="transmembrane region" description="Helical" evidence="7">
    <location>
        <begin position="241"/>
        <end position="259"/>
    </location>
</feature>
<feature type="compositionally biased region" description="Polar residues" evidence="6">
    <location>
        <begin position="966"/>
        <end position="1001"/>
    </location>
</feature>
<feature type="region of interest" description="Disordered" evidence="6">
    <location>
        <begin position="559"/>
        <end position="585"/>
    </location>
</feature>
<dbReference type="NCBIfam" id="NF037982">
    <property type="entry name" value="Nramp_1"/>
    <property type="match status" value="1"/>
</dbReference>
<evidence type="ECO:0000256" key="1">
    <source>
        <dbReference type="ARBA" id="ARBA00004141"/>
    </source>
</evidence>
<proteinExistence type="inferred from homology"/>
<evidence type="ECO:0000256" key="5">
    <source>
        <dbReference type="ARBA" id="ARBA00023136"/>
    </source>
</evidence>
<comment type="subcellular location">
    <subcellularLocation>
        <location evidence="1">Membrane</location>
        <topology evidence="1">Multi-pass membrane protein</topology>
    </subcellularLocation>
</comment>
<gene>
    <name evidence="9 10" type="primary">LOC110804807</name>
</gene>
<evidence type="ECO:0000313" key="8">
    <source>
        <dbReference type="Proteomes" id="UP000813463"/>
    </source>
</evidence>
<evidence type="ECO:0000256" key="2">
    <source>
        <dbReference type="ARBA" id="ARBA00009965"/>
    </source>
</evidence>
<feature type="transmembrane region" description="Helical" evidence="7">
    <location>
        <begin position="291"/>
        <end position="313"/>
    </location>
</feature>
<feature type="transmembrane region" description="Helical" evidence="7">
    <location>
        <begin position="402"/>
        <end position="424"/>
    </location>
</feature>
<dbReference type="GeneID" id="110804807"/>
<feature type="region of interest" description="Disordered" evidence="6">
    <location>
        <begin position="966"/>
        <end position="1004"/>
    </location>
</feature>
<dbReference type="InterPro" id="IPR017187">
    <property type="entry name" value="EIN2"/>
</dbReference>
<dbReference type="GO" id="GO:0005886">
    <property type="term" value="C:plasma membrane"/>
    <property type="evidence" value="ECO:0000318"/>
    <property type="project" value="GO_Central"/>
</dbReference>
<comment type="similarity">
    <text evidence="2">Belongs to the NRAMP (TC 2.A.55) family.</text>
</comment>
<dbReference type="OrthoDB" id="409173at2759"/>
<evidence type="ECO:0000256" key="4">
    <source>
        <dbReference type="ARBA" id="ARBA00022989"/>
    </source>
</evidence>
<dbReference type="GO" id="GO:0005384">
    <property type="term" value="F:manganese ion transmembrane transporter activity"/>
    <property type="evidence" value="ECO:0000318"/>
    <property type="project" value="GO_Central"/>
</dbReference>
<feature type="transmembrane region" description="Helical" evidence="7">
    <location>
        <begin position="360"/>
        <end position="382"/>
    </location>
</feature>
<dbReference type="GO" id="GO:0034755">
    <property type="term" value="P:iron ion transmembrane transport"/>
    <property type="evidence" value="ECO:0000318"/>
    <property type="project" value="GO_Central"/>
</dbReference>
<evidence type="ECO:0000256" key="6">
    <source>
        <dbReference type="SAM" id="MobiDB-lite"/>
    </source>
</evidence>
<dbReference type="PANTHER" id="PTHR11706">
    <property type="entry name" value="SOLUTE CARRIER PROTEIN FAMILY 11 MEMBER"/>
    <property type="match status" value="1"/>
</dbReference>
<dbReference type="GO" id="GO:0006828">
    <property type="term" value="P:manganese ion transport"/>
    <property type="evidence" value="ECO:0000318"/>
    <property type="project" value="GO_Central"/>
</dbReference>
<feature type="transmembrane region" description="Helical" evidence="7">
    <location>
        <begin position="159"/>
        <end position="178"/>
    </location>
</feature>
<evidence type="ECO:0000256" key="7">
    <source>
        <dbReference type="SAM" id="Phobius"/>
    </source>
</evidence>
<dbReference type="RefSeq" id="XP_021866107.1">
    <property type="nucleotide sequence ID" value="XM_022010415.1"/>
</dbReference>
<feature type="compositionally biased region" description="Low complexity" evidence="6">
    <location>
        <begin position="644"/>
        <end position="655"/>
    </location>
</feature>
<evidence type="ECO:0000313" key="9">
    <source>
        <dbReference type="RefSeq" id="XP_021866106.1"/>
    </source>
</evidence>
<dbReference type="PANTHER" id="PTHR11706:SF75">
    <property type="entry name" value="ETHYLENE-INSENSITIVE PROTEIN 2"/>
    <property type="match status" value="1"/>
</dbReference>
<dbReference type="GO" id="GO:0009873">
    <property type="term" value="P:ethylene-activated signaling pathway"/>
    <property type="evidence" value="ECO:0007669"/>
    <property type="project" value="InterPro"/>
</dbReference>
<reference evidence="9 10" key="2">
    <citation type="submission" date="2025-04" db="UniProtKB">
        <authorList>
            <consortium name="RefSeq"/>
        </authorList>
    </citation>
    <scope>IDENTIFICATION</scope>
</reference>
<dbReference type="Proteomes" id="UP000813463">
    <property type="component" value="Chromosome 4"/>
</dbReference>
<name>A0A9R0JDZ8_SPIOL</name>
<dbReference type="PIRSF" id="PIRSF037378">
    <property type="entry name" value="EIN2"/>
    <property type="match status" value="1"/>
</dbReference>
<dbReference type="PRINTS" id="PR00447">
    <property type="entry name" value="NATRESASSCMP"/>
</dbReference>
<feature type="transmembrane region" description="Helical" evidence="7">
    <location>
        <begin position="444"/>
        <end position="465"/>
    </location>
</feature>
<dbReference type="KEGG" id="soe:110804807"/>
<dbReference type="GO" id="GO:0030026">
    <property type="term" value="P:intracellular manganese ion homeostasis"/>
    <property type="evidence" value="ECO:0000318"/>
    <property type="project" value="GO_Central"/>
</dbReference>
<reference evidence="8" key="1">
    <citation type="journal article" date="2021" name="Nat. Commun.">
        <title>Genomic analyses provide insights into spinach domestication and the genetic basis of agronomic traits.</title>
        <authorList>
            <person name="Cai X."/>
            <person name="Sun X."/>
            <person name="Xu C."/>
            <person name="Sun H."/>
            <person name="Wang X."/>
            <person name="Ge C."/>
            <person name="Zhang Z."/>
            <person name="Wang Q."/>
            <person name="Fei Z."/>
            <person name="Jiao C."/>
            <person name="Wang Q."/>
        </authorList>
    </citation>
    <scope>NUCLEOTIDE SEQUENCE [LARGE SCALE GENOMIC DNA]</scope>
    <source>
        <strain evidence="8">cv. Varoflay</strain>
    </source>
</reference>
<feature type="transmembrane region" description="Helical" evidence="7">
    <location>
        <begin position="95"/>
        <end position="119"/>
    </location>
</feature>
<keyword evidence="5 7" id="KW-0472">Membrane</keyword>
<dbReference type="Pfam" id="PF01566">
    <property type="entry name" value="Nramp"/>
    <property type="match status" value="1"/>
</dbReference>
<feature type="compositionally biased region" description="Acidic residues" evidence="6">
    <location>
        <begin position="626"/>
        <end position="636"/>
    </location>
</feature>
<sequence length="1335" mass="146723">MEAGSSHVNVKGTAGSVSSGLFPILAPVLLISMGYIDPGKWTSCIDSGARFGVDLMWFAFAFNLVGVLCHYLSAHITVVSGRNLAQICSEEYDKLTCFFLGIQAELSAITLDLSMMIGIAHGLNMIFGLDLFTCILLTALNVVLYPLFSTLLESSKVKFLVVCVAGITFASYVLGMLLNLPEFPAPSNSLQSKLSGESAFSLMSLLGASVMPHNFYLHSSIIQRYQGPACVLKGLRSQDNIIISLTLSSGIFMVNYVLMNSAANVFYSNGLGLLNFQDAMSLLDQAYRNPLVPFASFVILFLANQIMALSWEFCGESGETMLYNFFNMDLPEWLHRATIRIFAVVPVLFCLWHSGVEGMYHMLICTQVMVALLLPPSMIPLFRIASSRPIMGLNKVSPILEFIVLLTFIGMLGLELIFVVEMIFGESDWVGNLRWSMGNSATSIAYVLLLSTACISLSFMLWLAATPLKCATDRLESPPWNWDAQQDLPESYTEREENAVTETRFHDEEFFNKSESLPLKEKSLGSHPDMPTPNYDINLPETIMDTVQEPHATSIEENSVDDIPVGSPKSHPDPEQSAVSVEPVSASSVVSRSADGSLLAFSPMKNEPADPVEKTLRIEGDTAIEKDDEGDTWETEESSKDVLGVGPPTTPDGPGSFRSLSGKNDDGGPSAGSLSRLSGLGRAARRQLAQALDEFWGQLYDFHGQITQEAKSKKLDLLFGVNSKPHLLPTSVDPAGKEYGMKFQSLGGRVSDNPINMNLYDAQNQLKLQNSIESAYRAHKASTSLWSKQMQYLDSYGQSSSRNMLDAGERRYQSLHLPPSSDGFDYQAATVHGYQIASYLNRMAKERSDYVVGPLETTVQKSPSLVPNYYRDSLAYATTTNNNNRSLNPNDGVPYTLAHAVEQKLGINPIQSSSIQNLALQRNSVLQSDNLFFDPSSNAPAESNNNKKYHSLPDISGLSLPRRNLYSSDRSSRFDSPNTSVGFGTSVGRTSYEPSSLSSTRPRPVAPLAFDELSPSRAYGDAMSLRSNSGADACSLWSRQPFEQFGVANKISNLGAQAAGNRSAVMMQEAPSTAETESKLLQSLRHCILKLLKLEGSEWLFRSNDGVDEDLIDRVALRERFLYEVESRDYKQSPHIGDPQYSYSERKPVATIRGDDTVSANMISSVPQCGEGCVWKVDLIVSFGVWCIRRILELSLMESRPELWGKYTYVLNRLQGVVDVAFFKPRAPMSPCFCLQIPVSYQMRSSPPVSNGMLPPASRPVSRGKVTTAAMLLEVIKDVEIAISCRKGRSGTAAGDVAFPKGKENLASVLKRYKRRLTNKPVGTFDSTPGSRKLS</sequence>
<dbReference type="InterPro" id="IPR001046">
    <property type="entry name" value="NRAMP_fam"/>
</dbReference>
<dbReference type="GO" id="GO:0006879">
    <property type="term" value="P:intracellular iron ion homeostasis"/>
    <property type="evidence" value="ECO:0000318"/>
    <property type="project" value="GO_Central"/>
</dbReference>
<feature type="compositionally biased region" description="Basic and acidic residues" evidence="6">
    <location>
        <begin position="607"/>
        <end position="625"/>
    </location>
</feature>
<protein>
    <submittedName>
        <fullName evidence="9 10">Ethylene-insensitive protein 2 isoform X1</fullName>
    </submittedName>
</protein>
<feature type="transmembrane region" description="Helical" evidence="7">
    <location>
        <begin position="125"/>
        <end position="147"/>
    </location>
</feature>
<feature type="transmembrane region" description="Helical" evidence="7">
    <location>
        <begin position="333"/>
        <end position="354"/>
    </location>
</feature>
<keyword evidence="4 7" id="KW-1133">Transmembrane helix</keyword>
<feature type="compositionally biased region" description="Low complexity" evidence="6">
    <location>
        <begin position="667"/>
        <end position="676"/>
    </location>
</feature>
<organism evidence="8 9">
    <name type="scientific">Spinacia oleracea</name>
    <name type="common">Spinach</name>
    <dbReference type="NCBI Taxonomy" id="3562"/>
    <lineage>
        <taxon>Eukaryota</taxon>
        <taxon>Viridiplantae</taxon>
        <taxon>Streptophyta</taxon>
        <taxon>Embryophyta</taxon>
        <taxon>Tracheophyta</taxon>
        <taxon>Spermatophyta</taxon>
        <taxon>Magnoliopsida</taxon>
        <taxon>eudicotyledons</taxon>
        <taxon>Gunneridae</taxon>
        <taxon>Pentapetalae</taxon>
        <taxon>Caryophyllales</taxon>
        <taxon>Chenopodiaceae</taxon>
        <taxon>Chenopodioideae</taxon>
        <taxon>Anserineae</taxon>
        <taxon>Spinacia</taxon>
    </lineage>
</organism>
<feature type="region of interest" description="Disordered" evidence="6">
    <location>
        <begin position="600"/>
        <end position="676"/>
    </location>
</feature>
<feature type="region of interest" description="Disordered" evidence="6">
    <location>
        <begin position="936"/>
        <end position="955"/>
    </location>
</feature>
<evidence type="ECO:0000313" key="10">
    <source>
        <dbReference type="RefSeq" id="XP_021866107.1"/>
    </source>
</evidence>
<keyword evidence="8" id="KW-1185">Reference proteome</keyword>
<dbReference type="GO" id="GO:0015086">
    <property type="term" value="F:cadmium ion transmembrane transporter activity"/>
    <property type="evidence" value="ECO:0007669"/>
    <property type="project" value="TreeGrafter"/>
</dbReference>